<name>A0A0F9EK17_9ZZZZ</name>
<dbReference type="Pfam" id="PF00005">
    <property type="entry name" value="ABC_tran"/>
    <property type="match status" value="1"/>
</dbReference>
<comment type="caution">
    <text evidence="2">The sequence shown here is derived from an EMBL/GenBank/DDBJ whole genome shotgun (WGS) entry which is preliminary data.</text>
</comment>
<dbReference type="InterPro" id="IPR027417">
    <property type="entry name" value="P-loop_NTPase"/>
</dbReference>
<dbReference type="GO" id="GO:0016887">
    <property type="term" value="F:ATP hydrolysis activity"/>
    <property type="evidence" value="ECO:0007669"/>
    <property type="project" value="InterPro"/>
</dbReference>
<organism evidence="2">
    <name type="scientific">marine sediment metagenome</name>
    <dbReference type="NCBI Taxonomy" id="412755"/>
    <lineage>
        <taxon>unclassified sequences</taxon>
        <taxon>metagenomes</taxon>
        <taxon>ecological metagenomes</taxon>
    </lineage>
</organism>
<accession>A0A0F9EK17</accession>
<reference evidence="2" key="1">
    <citation type="journal article" date="2015" name="Nature">
        <title>Complex archaea that bridge the gap between prokaryotes and eukaryotes.</title>
        <authorList>
            <person name="Spang A."/>
            <person name="Saw J.H."/>
            <person name="Jorgensen S.L."/>
            <person name="Zaremba-Niedzwiedzka K."/>
            <person name="Martijn J."/>
            <person name="Lind A.E."/>
            <person name="van Eijk R."/>
            <person name="Schleper C."/>
            <person name="Guy L."/>
            <person name="Ettema T.J."/>
        </authorList>
    </citation>
    <scope>NUCLEOTIDE SEQUENCE</scope>
</reference>
<dbReference type="PANTHER" id="PTHR24220">
    <property type="entry name" value="IMPORT ATP-BINDING PROTEIN"/>
    <property type="match status" value="1"/>
</dbReference>
<proteinExistence type="predicted"/>
<gene>
    <name evidence="2" type="ORF">LCGC14_2064620</name>
</gene>
<feature type="non-terminal residue" evidence="2">
    <location>
        <position position="1"/>
    </location>
</feature>
<protein>
    <recommendedName>
        <fullName evidence="1">ABC transporter domain-containing protein</fullName>
    </recommendedName>
</protein>
<dbReference type="PANTHER" id="PTHR24220:SF86">
    <property type="entry name" value="ABC TRANSPORTER ABCH.1"/>
    <property type="match status" value="1"/>
</dbReference>
<evidence type="ECO:0000259" key="1">
    <source>
        <dbReference type="Pfam" id="PF00005"/>
    </source>
</evidence>
<dbReference type="SUPFAM" id="SSF52540">
    <property type="entry name" value="P-loop containing nucleoside triphosphate hydrolases"/>
    <property type="match status" value="1"/>
</dbReference>
<dbReference type="GO" id="GO:0005524">
    <property type="term" value="F:ATP binding"/>
    <property type="evidence" value="ECO:0007669"/>
    <property type="project" value="InterPro"/>
</dbReference>
<sequence>VELAELVGLGDRIEHRPSELSGGQQQRVAIARALANDPLIILADEPTGNLDSKQSLEIWKLLRRIAEENKGEFRFVGVGR</sequence>
<dbReference type="GO" id="GO:0022857">
    <property type="term" value="F:transmembrane transporter activity"/>
    <property type="evidence" value="ECO:0007669"/>
    <property type="project" value="TreeGrafter"/>
</dbReference>
<dbReference type="AlphaFoldDB" id="A0A0F9EK17"/>
<dbReference type="InterPro" id="IPR003439">
    <property type="entry name" value="ABC_transporter-like_ATP-bd"/>
</dbReference>
<dbReference type="InterPro" id="IPR015854">
    <property type="entry name" value="ABC_transpr_LolD-like"/>
</dbReference>
<dbReference type="EMBL" id="LAZR01024643">
    <property type="protein sequence ID" value="KKL74463.1"/>
    <property type="molecule type" value="Genomic_DNA"/>
</dbReference>
<feature type="domain" description="ABC transporter" evidence="1">
    <location>
        <begin position="9"/>
        <end position="47"/>
    </location>
</feature>
<dbReference type="Gene3D" id="3.40.50.300">
    <property type="entry name" value="P-loop containing nucleotide triphosphate hydrolases"/>
    <property type="match status" value="1"/>
</dbReference>
<dbReference type="GO" id="GO:0005886">
    <property type="term" value="C:plasma membrane"/>
    <property type="evidence" value="ECO:0007669"/>
    <property type="project" value="TreeGrafter"/>
</dbReference>
<evidence type="ECO:0000313" key="2">
    <source>
        <dbReference type="EMBL" id="KKL74463.1"/>
    </source>
</evidence>